<dbReference type="OrthoDB" id="3555317at2759"/>
<dbReference type="EMBL" id="KV454294">
    <property type="protein sequence ID" value="ODQ72898.1"/>
    <property type="molecule type" value="Genomic_DNA"/>
</dbReference>
<dbReference type="GO" id="GO:0003700">
    <property type="term" value="F:DNA-binding transcription factor activity"/>
    <property type="evidence" value="ECO:0007669"/>
    <property type="project" value="InterPro"/>
</dbReference>
<evidence type="ECO:0000313" key="3">
    <source>
        <dbReference type="Proteomes" id="UP000094385"/>
    </source>
</evidence>
<accession>A0A1E3Q5P5</accession>
<dbReference type="CDD" id="cd14688">
    <property type="entry name" value="bZIP_YAP"/>
    <property type="match status" value="1"/>
</dbReference>
<dbReference type="PANTHER" id="PTHR40618">
    <property type="entry name" value="B-ZIP TRANSCRIPTION FACTOR (EUROFUNG)-RELATED"/>
    <property type="match status" value="1"/>
</dbReference>
<organism evidence="2 3">
    <name type="scientific">Lipomyces starkeyi NRRL Y-11557</name>
    <dbReference type="NCBI Taxonomy" id="675824"/>
    <lineage>
        <taxon>Eukaryota</taxon>
        <taxon>Fungi</taxon>
        <taxon>Dikarya</taxon>
        <taxon>Ascomycota</taxon>
        <taxon>Saccharomycotina</taxon>
        <taxon>Lipomycetes</taxon>
        <taxon>Lipomycetales</taxon>
        <taxon>Lipomycetaceae</taxon>
        <taxon>Lipomyces</taxon>
    </lineage>
</organism>
<proteinExistence type="predicted"/>
<evidence type="ECO:0000256" key="1">
    <source>
        <dbReference type="SAM" id="Coils"/>
    </source>
</evidence>
<evidence type="ECO:0008006" key="4">
    <source>
        <dbReference type="Google" id="ProtNLM"/>
    </source>
</evidence>
<evidence type="ECO:0000313" key="2">
    <source>
        <dbReference type="EMBL" id="ODQ72898.1"/>
    </source>
</evidence>
<dbReference type="Proteomes" id="UP000094385">
    <property type="component" value="Unassembled WGS sequence"/>
</dbReference>
<reference evidence="2 3" key="1">
    <citation type="journal article" date="2016" name="Proc. Natl. Acad. Sci. U.S.A.">
        <title>Comparative genomics of biotechnologically important yeasts.</title>
        <authorList>
            <person name="Riley R."/>
            <person name="Haridas S."/>
            <person name="Wolfe K.H."/>
            <person name="Lopes M.R."/>
            <person name="Hittinger C.T."/>
            <person name="Goeker M."/>
            <person name="Salamov A.A."/>
            <person name="Wisecaver J.H."/>
            <person name="Long T.M."/>
            <person name="Calvey C.H."/>
            <person name="Aerts A.L."/>
            <person name="Barry K.W."/>
            <person name="Choi C."/>
            <person name="Clum A."/>
            <person name="Coughlan A.Y."/>
            <person name="Deshpande S."/>
            <person name="Douglass A.P."/>
            <person name="Hanson S.J."/>
            <person name="Klenk H.-P."/>
            <person name="LaButti K.M."/>
            <person name="Lapidus A."/>
            <person name="Lindquist E.A."/>
            <person name="Lipzen A.M."/>
            <person name="Meier-Kolthoff J.P."/>
            <person name="Ohm R.A."/>
            <person name="Otillar R.P."/>
            <person name="Pangilinan J.L."/>
            <person name="Peng Y."/>
            <person name="Rokas A."/>
            <person name="Rosa C.A."/>
            <person name="Scheuner C."/>
            <person name="Sibirny A.A."/>
            <person name="Slot J.C."/>
            <person name="Stielow J.B."/>
            <person name="Sun H."/>
            <person name="Kurtzman C.P."/>
            <person name="Blackwell M."/>
            <person name="Grigoriev I.V."/>
            <person name="Jeffries T.W."/>
        </authorList>
    </citation>
    <scope>NUCLEOTIDE SEQUENCE [LARGE SCALE GENOMIC DNA]</scope>
    <source>
        <strain evidence="2 3">NRRL Y-11557</strain>
    </source>
</reference>
<gene>
    <name evidence="2" type="ORF">LIPSTDRAFT_3258</name>
</gene>
<dbReference type="SUPFAM" id="SSF57959">
    <property type="entry name" value="Leucine zipper domain"/>
    <property type="match status" value="1"/>
</dbReference>
<dbReference type="PANTHER" id="PTHR40618:SF1">
    <property type="entry name" value="B-ZIP TRANSCRIPTION FACTOR (EUROFUNG)"/>
    <property type="match status" value="1"/>
</dbReference>
<dbReference type="InterPro" id="IPR046347">
    <property type="entry name" value="bZIP_sf"/>
</dbReference>
<keyword evidence="3" id="KW-1185">Reference proteome</keyword>
<name>A0A1E3Q5P5_LIPST</name>
<keyword evidence="1" id="KW-0175">Coiled coil</keyword>
<sequence>MTEKSNQFLISDAMTRKLKRGRPRFYTQHLQTDRRRAQIHEAQRNYRLKKERTIAELNEQIIALQSAVETIKCAFLDIYDEGRRIAIRHHDVNFVEALDSATVHVLAIVKDEVALPSEGTNCDAVNLTKPLRESLQPPLSAAPLSPVPSAKASAPRFEVYPPRETYLSSSSTASAYLQSTI</sequence>
<feature type="coiled-coil region" evidence="1">
    <location>
        <begin position="47"/>
        <end position="74"/>
    </location>
</feature>
<protein>
    <recommendedName>
        <fullName evidence="4">BZIP domain-containing protein</fullName>
    </recommendedName>
</protein>
<dbReference type="Gene3D" id="1.20.5.170">
    <property type="match status" value="1"/>
</dbReference>
<dbReference type="AlphaFoldDB" id="A0A1E3Q5P5"/>